<organism evidence="1 2">
    <name type="scientific">Trichonephila inaurata madagascariensis</name>
    <dbReference type="NCBI Taxonomy" id="2747483"/>
    <lineage>
        <taxon>Eukaryota</taxon>
        <taxon>Metazoa</taxon>
        <taxon>Ecdysozoa</taxon>
        <taxon>Arthropoda</taxon>
        <taxon>Chelicerata</taxon>
        <taxon>Arachnida</taxon>
        <taxon>Araneae</taxon>
        <taxon>Araneomorphae</taxon>
        <taxon>Entelegynae</taxon>
        <taxon>Araneoidea</taxon>
        <taxon>Nephilidae</taxon>
        <taxon>Trichonephila</taxon>
        <taxon>Trichonephila inaurata</taxon>
    </lineage>
</organism>
<dbReference type="Proteomes" id="UP000886998">
    <property type="component" value="Unassembled WGS sequence"/>
</dbReference>
<dbReference type="OrthoDB" id="6619717at2759"/>
<keyword evidence="2" id="KW-1185">Reference proteome</keyword>
<dbReference type="PANTHER" id="PTHR45786:SF74">
    <property type="entry name" value="ATP-DEPENDENT DNA HELICASE"/>
    <property type="match status" value="1"/>
</dbReference>
<comment type="caution">
    <text evidence="1">The sequence shown here is derived from an EMBL/GenBank/DDBJ whole genome shotgun (WGS) entry which is preliminary data.</text>
</comment>
<dbReference type="AlphaFoldDB" id="A0A8X6WWR0"/>
<proteinExistence type="predicted"/>
<gene>
    <name evidence="1" type="primary">AVEN_36382_1</name>
    <name evidence="1" type="ORF">TNIN_261951</name>
</gene>
<evidence type="ECO:0000313" key="2">
    <source>
        <dbReference type="Proteomes" id="UP000886998"/>
    </source>
</evidence>
<dbReference type="EMBL" id="BMAV01002906">
    <property type="protein sequence ID" value="GFY42145.1"/>
    <property type="molecule type" value="Genomic_DNA"/>
</dbReference>
<reference evidence="1" key="1">
    <citation type="submission" date="2020-08" db="EMBL/GenBank/DDBJ databases">
        <title>Multicomponent nature underlies the extraordinary mechanical properties of spider dragline silk.</title>
        <authorList>
            <person name="Kono N."/>
            <person name="Nakamura H."/>
            <person name="Mori M."/>
            <person name="Yoshida Y."/>
            <person name="Ohtoshi R."/>
            <person name="Malay A.D."/>
            <person name="Moran D.A.P."/>
            <person name="Tomita M."/>
            <person name="Numata K."/>
            <person name="Arakawa K."/>
        </authorList>
    </citation>
    <scope>NUCLEOTIDE SEQUENCE</scope>
</reference>
<protein>
    <submittedName>
        <fullName evidence="1">Uncharacterized protein</fullName>
    </submittedName>
</protein>
<sequence>MDNICLKWEGLYFGAEKNARGAYTHCCYNGKIIVDDSTYPVQMKGLMDGSIDLSEHFKKNIRSYNNALSFALMGTQIVPPADRGAYCFRIHGQFYHRTSYLHPAKSGEETFAQ</sequence>
<dbReference type="PANTHER" id="PTHR45786">
    <property type="entry name" value="DNA BINDING PROTEIN-LIKE"/>
    <property type="match status" value="1"/>
</dbReference>
<accession>A0A8X6WWR0</accession>
<name>A0A8X6WWR0_9ARAC</name>
<evidence type="ECO:0000313" key="1">
    <source>
        <dbReference type="EMBL" id="GFY42145.1"/>
    </source>
</evidence>